<feature type="compositionally biased region" description="Low complexity" evidence="1">
    <location>
        <begin position="314"/>
        <end position="349"/>
    </location>
</feature>
<feature type="compositionally biased region" description="Low complexity" evidence="1">
    <location>
        <begin position="656"/>
        <end position="671"/>
    </location>
</feature>
<proteinExistence type="predicted"/>
<feature type="compositionally biased region" description="Polar residues" evidence="1">
    <location>
        <begin position="16"/>
        <end position="30"/>
    </location>
</feature>
<feature type="compositionally biased region" description="Basic residues" evidence="1">
    <location>
        <begin position="301"/>
        <end position="311"/>
    </location>
</feature>
<dbReference type="OrthoDB" id="552191at2759"/>
<feature type="compositionally biased region" description="Acidic residues" evidence="1">
    <location>
        <begin position="1588"/>
        <end position="1602"/>
    </location>
</feature>
<feature type="region of interest" description="Disordered" evidence="1">
    <location>
        <begin position="97"/>
        <end position="147"/>
    </location>
</feature>
<feature type="compositionally biased region" description="Low complexity" evidence="1">
    <location>
        <begin position="1250"/>
        <end position="1276"/>
    </location>
</feature>
<protein>
    <recommendedName>
        <fullName evidence="4">Myb-like domain-containing protein</fullName>
    </recommendedName>
</protein>
<feature type="compositionally biased region" description="Polar residues" evidence="1">
    <location>
        <begin position="1357"/>
        <end position="1369"/>
    </location>
</feature>
<feature type="compositionally biased region" description="Basic and acidic residues" evidence="1">
    <location>
        <begin position="1177"/>
        <end position="1188"/>
    </location>
</feature>
<feature type="compositionally biased region" description="Low complexity" evidence="1">
    <location>
        <begin position="205"/>
        <end position="219"/>
    </location>
</feature>
<feature type="region of interest" description="Disordered" evidence="1">
    <location>
        <begin position="181"/>
        <end position="1097"/>
    </location>
</feature>
<feature type="compositionally biased region" description="Low complexity" evidence="1">
    <location>
        <begin position="863"/>
        <end position="876"/>
    </location>
</feature>
<feature type="compositionally biased region" description="Basic residues" evidence="1">
    <location>
        <begin position="478"/>
        <end position="490"/>
    </location>
</feature>
<reference evidence="2" key="1">
    <citation type="journal article" date="2020" name="bioRxiv">
        <title>Comparative genomics of Chlamydomonas.</title>
        <authorList>
            <person name="Craig R.J."/>
            <person name="Hasan A.R."/>
            <person name="Ness R.W."/>
            <person name="Keightley P.D."/>
        </authorList>
    </citation>
    <scope>NUCLEOTIDE SEQUENCE</scope>
    <source>
        <strain evidence="2">CCAP 11/70</strain>
    </source>
</reference>
<feature type="compositionally biased region" description="Low complexity" evidence="1">
    <location>
        <begin position="281"/>
        <end position="291"/>
    </location>
</feature>
<gene>
    <name evidence="2" type="ORF">HYH03_009533</name>
</gene>
<feature type="compositionally biased region" description="Gly residues" evidence="1">
    <location>
        <begin position="1139"/>
        <end position="1158"/>
    </location>
</feature>
<evidence type="ECO:0008006" key="4">
    <source>
        <dbReference type="Google" id="ProtNLM"/>
    </source>
</evidence>
<feature type="compositionally biased region" description="Low complexity" evidence="1">
    <location>
        <begin position="133"/>
        <end position="145"/>
    </location>
</feature>
<feature type="compositionally biased region" description="Gly residues" evidence="1">
    <location>
        <begin position="568"/>
        <end position="579"/>
    </location>
</feature>
<keyword evidence="3" id="KW-1185">Reference proteome</keyword>
<feature type="compositionally biased region" description="Low complexity" evidence="1">
    <location>
        <begin position="1323"/>
        <end position="1356"/>
    </location>
</feature>
<dbReference type="SUPFAM" id="SSF46689">
    <property type="entry name" value="Homeodomain-like"/>
    <property type="match status" value="1"/>
</dbReference>
<feature type="compositionally biased region" description="Low complexity" evidence="1">
    <location>
        <begin position="428"/>
        <end position="450"/>
    </location>
</feature>
<feature type="compositionally biased region" description="Gly residues" evidence="1">
    <location>
        <begin position="1687"/>
        <end position="1712"/>
    </location>
</feature>
<dbReference type="Gene3D" id="1.10.10.60">
    <property type="entry name" value="Homeodomain-like"/>
    <property type="match status" value="1"/>
</dbReference>
<feature type="compositionally biased region" description="Basic and acidic residues" evidence="1">
    <location>
        <begin position="1079"/>
        <end position="1091"/>
    </location>
</feature>
<feature type="compositionally biased region" description="Low complexity" evidence="1">
    <location>
        <begin position="756"/>
        <end position="765"/>
    </location>
</feature>
<feature type="compositionally biased region" description="Gly residues" evidence="1">
    <location>
        <begin position="1053"/>
        <end position="1067"/>
    </location>
</feature>
<evidence type="ECO:0000313" key="2">
    <source>
        <dbReference type="EMBL" id="KAG2492293.1"/>
    </source>
</evidence>
<feature type="compositionally biased region" description="Low complexity" evidence="1">
    <location>
        <begin position="1305"/>
        <end position="1315"/>
    </location>
</feature>
<feature type="region of interest" description="Disordered" evidence="1">
    <location>
        <begin position="1"/>
        <end position="84"/>
    </location>
</feature>
<feature type="compositionally biased region" description="Pro residues" evidence="1">
    <location>
        <begin position="1292"/>
        <end position="1304"/>
    </location>
</feature>
<feature type="compositionally biased region" description="Basic and acidic residues" evidence="1">
    <location>
        <begin position="1008"/>
        <end position="1030"/>
    </location>
</feature>
<feature type="region of interest" description="Disordered" evidence="1">
    <location>
        <begin position="1562"/>
        <end position="1633"/>
    </location>
</feature>
<feature type="compositionally biased region" description="Basic and acidic residues" evidence="1">
    <location>
        <begin position="635"/>
        <end position="655"/>
    </location>
</feature>
<feature type="compositionally biased region" description="Low complexity" evidence="1">
    <location>
        <begin position="529"/>
        <end position="538"/>
    </location>
</feature>
<feature type="compositionally biased region" description="Acidic residues" evidence="1">
    <location>
        <begin position="1750"/>
        <end position="1775"/>
    </location>
</feature>
<feature type="compositionally biased region" description="Low complexity" evidence="1">
    <location>
        <begin position="43"/>
        <end position="62"/>
    </location>
</feature>
<feature type="compositionally biased region" description="Pro residues" evidence="1">
    <location>
        <begin position="122"/>
        <end position="132"/>
    </location>
</feature>
<dbReference type="Proteomes" id="UP000612055">
    <property type="component" value="Unassembled WGS sequence"/>
</dbReference>
<feature type="compositionally biased region" description="Pro residues" evidence="1">
    <location>
        <begin position="509"/>
        <end position="528"/>
    </location>
</feature>
<feature type="compositionally biased region" description="Gly residues" evidence="1">
    <location>
        <begin position="838"/>
        <end position="853"/>
    </location>
</feature>
<accession>A0A835Y0C1</accession>
<feature type="compositionally biased region" description="Basic residues" evidence="1">
    <location>
        <begin position="1613"/>
        <end position="1625"/>
    </location>
</feature>
<feature type="compositionally biased region" description="Low complexity" evidence="1">
    <location>
        <begin position="496"/>
        <end position="508"/>
    </location>
</feature>
<feature type="compositionally biased region" description="Low complexity" evidence="1">
    <location>
        <begin position="97"/>
        <end position="121"/>
    </location>
</feature>
<feature type="region of interest" description="Disordered" evidence="1">
    <location>
        <begin position="1686"/>
        <end position="1712"/>
    </location>
</feature>
<feature type="compositionally biased region" description="Basic and acidic residues" evidence="1">
    <location>
        <begin position="925"/>
        <end position="940"/>
    </location>
</feature>
<dbReference type="InterPro" id="IPR009057">
    <property type="entry name" value="Homeodomain-like_sf"/>
</dbReference>
<sequence>MSSPERPSRAAKTAQDESPGTSPQQRSSPAQAKEPEPYVSPTRASRAAGAAVAARQPAATEANTMLPPPASARTRRASAPTPTLATLNSGAAATAAGTLAAAAQPTAGTRKTLAAAAAAPKAAPPQAAPSPAAPAAAADPSGAAKAARRKVVDPVLASTIMVITQAPDLCGVGSSRRVRSARAATGSDARADPHGASTARKVHGARPASGRSAGVSSVGAGSGHGGDAVAVGAALAHSPPPSPQGAQHPSAGGDVSVPSPPEQRHWDTTTQPAQGGGTSTAAPAAEHNLAAAPPPAPAPVRRSRGRPRKHKEPSGAAPAAGAQPQPTAPAKPAVPTQLAAPAQPAAPAPEEADTAEEERPRKRRRRAKTTDVAGNEPVPGAVQPAPDPSLGGSKPKRSGKSSEGPGATVLSQPAPSHAHTVPIDARAAEAPVAAPASEHTAAARRAADPAVTGHGGGGEAIAVGEGPSAEEPAAGREHRSKKGSKKRRRAAKEAELAAAAAEAAVGQPAPAPAPAPVPEAAAAPPPQPAAAAQPVLDPVPAPTTLGAKAAAVSRGAPMADATNRPGPSQGGPGQSGPGRDGMVPAARPDPRGKLQPADAAGQGGSGSGPHGLRQGAEGTVPAGGGADAVPLAEADGARSERRGTEAAQAVEDRQEQQQQQELGQPDLPQLDATPPRHGSRQQPPAPLPPREEQQAATAAAAAAAVQPQPQAPLQASPAESVAQSRSLSPRQRLAGMAAGPQPWRLVPPLLPPQARAPKLGPVALGPGPGVQTALGTGAGALPPEGMQVGQGWEVRSKSASPRRRPIPPPPRFPGLGLGAQPDRPPSRSASHWSDHGGARAGAGSAGAAAGGSAGPLSERDADAFFTARARPHSGGRPWRGGGAGEAGGHGWATDEDTGAPQHRLGPQGQGQGPPWPHEQGPDFGLEQRGHCRRLEPDAGERPGPSGSHRRAGVQLMVLGQRQQDPYELVDEQEEPQPHTQGAWGADGRHESGPGPAGLGRGQRYPLQHPDHDPHHHAPHERAQHDPHQEGSQRAPAMGSRSLGHAQPGYSRDGLGGGGWDGGSGHNGQGRAHSGPPPRHSHELQPHWQDGRRARHGSYDNQLHDAATAVYGHATGGGLYDNQAVDGGGYGDPYKAPHVGPGGSAVRGPGAGGGGGGWDELGRRASPIRTAQQLRSPLRHEHASPHRETAGAGRHGPSALPGQEFFVRRTPGGGGDRRGAPPQGPAAATHAHGADATDMDVDSPSWGIQRQARPQSQGPQLQQPQLQEPQRQPQYEPEVARPQQVLYQQPLSRGPPPTLQPPPHQPRVQQQQQRQPAAPPPQHALPQQQEQEPQRQRVQQGAPSQQRSHSQSQPQHPTAQRQPGHSTMASTAAPGAAAAPPALPPQPQAPAFRVPALRLPAGRRPDQPPQPPAQPLRPIGNLFAAAAAAGPSGSQQPRPSGSAGPAGSSATTQSIRRALSKADQVAQRSKARQQEVVESEEDGWTLDQVQALQAAYFRVEPTHPNFWREVARQVPGKTAAECFARVFASGRDREEKAALAKVLRRRPAAAAGPGSGRPLTLAAARKWSQKTHEGEQLERLAQLGGADRDDSDESEEEEEEEQGGEAGAGGGARGRGRGGARGRGRRPQIAIPEDPTEMRRIVDELQQKHQADRFITSFLRKQGGWAKWHKAVRAAQERRLRGLAAAGASGGPTAAGGSGAAAGKARPGGGGGTAAARTAVANVADNDPLSRVIRRMLAKDEAQATEQMWRDDDEAEGLDEGEYGDADEEDLYDMEAAEAREREEEDLRRFLMAEGLLGPDGLPVLT</sequence>
<feature type="compositionally biased region" description="Low complexity" evidence="1">
    <location>
        <begin position="694"/>
        <end position="719"/>
    </location>
</feature>
<comment type="caution">
    <text evidence="2">The sequence shown here is derived from an EMBL/GenBank/DDBJ whole genome shotgun (WGS) entry which is preliminary data.</text>
</comment>
<feature type="compositionally biased region" description="Low complexity" evidence="1">
    <location>
        <begin position="227"/>
        <end position="237"/>
    </location>
</feature>
<feature type="compositionally biased region" description="Gly residues" evidence="1">
    <location>
        <begin position="877"/>
        <end position="890"/>
    </location>
</feature>
<evidence type="ECO:0000313" key="3">
    <source>
        <dbReference type="Proteomes" id="UP000612055"/>
    </source>
</evidence>
<feature type="compositionally biased region" description="Low complexity" evidence="1">
    <location>
        <begin position="1224"/>
        <end position="1235"/>
    </location>
</feature>
<feature type="region of interest" description="Disordered" evidence="1">
    <location>
        <begin position="1740"/>
        <end position="1784"/>
    </location>
</feature>
<organism evidence="2 3">
    <name type="scientific">Edaphochlamys debaryana</name>
    <dbReference type="NCBI Taxonomy" id="47281"/>
    <lineage>
        <taxon>Eukaryota</taxon>
        <taxon>Viridiplantae</taxon>
        <taxon>Chlorophyta</taxon>
        <taxon>core chlorophytes</taxon>
        <taxon>Chlorophyceae</taxon>
        <taxon>CS clade</taxon>
        <taxon>Chlamydomonadales</taxon>
        <taxon>Chlamydomonadales incertae sedis</taxon>
        <taxon>Edaphochlamys</taxon>
    </lineage>
</organism>
<dbReference type="EMBL" id="JAEHOE010000046">
    <property type="protein sequence ID" value="KAG2492293.1"/>
    <property type="molecule type" value="Genomic_DNA"/>
</dbReference>
<name>A0A835Y0C1_9CHLO</name>
<feature type="compositionally biased region" description="Gly residues" evidence="1">
    <location>
        <begin position="1603"/>
        <end position="1612"/>
    </location>
</feature>
<feature type="region of interest" description="Disordered" evidence="1">
    <location>
        <begin position="1125"/>
        <end position="1483"/>
    </location>
</feature>
<evidence type="ECO:0000256" key="1">
    <source>
        <dbReference type="SAM" id="MobiDB-lite"/>
    </source>
</evidence>
<feature type="compositionally biased region" description="Low complexity" evidence="1">
    <location>
        <begin position="1423"/>
        <end position="1449"/>
    </location>
</feature>